<dbReference type="Gene3D" id="1.10.3580.10">
    <property type="entry name" value="ATP12 ATPase"/>
    <property type="match status" value="1"/>
</dbReference>
<organism evidence="6">
    <name type="scientific">hydrothermal vent metagenome</name>
    <dbReference type="NCBI Taxonomy" id="652676"/>
    <lineage>
        <taxon>unclassified sequences</taxon>
        <taxon>metagenomes</taxon>
        <taxon>ecological metagenomes</taxon>
    </lineage>
</organism>
<dbReference type="SUPFAM" id="SSF160909">
    <property type="entry name" value="ATP12-like"/>
    <property type="match status" value="1"/>
</dbReference>
<evidence type="ECO:0008006" key="7">
    <source>
        <dbReference type="Google" id="ProtNLM"/>
    </source>
</evidence>
<dbReference type="AlphaFoldDB" id="A0A3B0RQQ8"/>
<dbReference type="Pfam" id="PF07542">
    <property type="entry name" value="ATP12"/>
    <property type="match status" value="1"/>
</dbReference>
<gene>
    <name evidence="6" type="ORF">MNBD_ALPHA06-1547</name>
</gene>
<evidence type="ECO:0000256" key="2">
    <source>
        <dbReference type="ARBA" id="ARBA00008231"/>
    </source>
</evidence>
<comment type="similarity">
    <text evidence="2">Belongs to the ATP12 family.</text>
</comment>
<evidence type="ECO:0000256" key="3">
    <source>
        <dbReference type="ARBA" id="ARBA00022946"/>
    </source>
</evidence>
<evidence type="ECO:0000313" key="6">
    <source>
        <dbReference type="EMBL" id="VAV86873.1"/>
    </source>
</evidence>
<proteinExistence type="inferred from homology"/>
<sequence>MNQTGPAIKRFYKSVSVEKEGRSWTILLDEKSVRTPARSILRLPTEGLAKLLADEWEAQRDVIHPQNMPMTRLANVAHDHMGTAKAASAGELVRFAASDLLCFRVAEPLDLQELQAQKWDKWLDWTADIFGARLGVTTNLRTPSMPLAALENMRNTALEMHAFTLTPLVHVSAMLASAVLGFALVKGELDADEAFVLSRIEEDWQIGQWGEDEEAKIRADALLVSLRASVAFMRAAPVACS</sequence>
<dbReference type="EMBL" id="UOEE01000018">
    <property type="protein sequence ID" value="VAV86873.1"/>
    <property type="molecule type" value="Genomic_DNA"/>
</dbReference>
<keyword evidence="5" id="KW-0143">Chaperone</keyword>
<dbReference type="InterPro" id="IPR011419">
    <property type="entry name" value="ATP12_ATP_synth-F1-assembly"/>
</dbReference>
<dbReference type="GO" id="GO:0043461">
    <property type="term" value="P:proton-transporting ATP synthase complex assembly"/>
    <property type="evidence" value="ECO:0007669"/>
    <property type="project" value="InterPro"/>
</dbReference>
<dbReference type="PANTHER" id="PTHR21013">
    <property type="entry name" value="ATP SYNTHASE MITOCHONDRIAL F1 COMPLEX ASSEMBLY FACTOR 2/ATP12 PROTEIN, MITOCHONDRIAL PRECURSOR"/>
    <property type="match status" value="1"/>
</dbReference>
<dbReference type="GO" id="GO:0005739">
    <property type="term" value="C:mitochondrion"/>
    <property type="evidence" value="ECO:0007669"/>
    <property type="project" value="UniProtKB-SubCell"/>
</dbReference>
<accession>A0A3B0RQQ8</accession>
<evidence type="ECO:0000256" key="5">
    <source>
        <dbReference type="ARBA" id="ARBA00023186"/>
    </source>
</evidence>
<keyword evidence="3" id="KW-0809">Transit peptide</keyword>
<dbReference type="Gene3D" id="3.30.2180.10">
    <property type="entry name" value="ATP12-like"/>
    <property type="match status" value="1"/>
</dbReference>
<evidence type="ECO:0000256" key="4">
    <source>
        <dbReference type="ARBA" id="ARBA00023128"/>
    </source>
</evidence>
<dbReference type="InterPro" id="IPR023335">
    <property type="entry name" value="ATP12_ortho_dom_sf"/>
</dbReference>
<protein>
    <recommendedName>
        <fullName evidence="7">Chaperone required for the assembly of the mitochondrial F1-ATPase</fullName>
    </recommendedName>
</protein>
<comment type="subcellular location">
    <subcellularLocation>
        <location evidence="1">Mitochondrion</location>
    </subcellularLocation>
</comment>
<dbReference type="InterPro" id="IPR042272">
    <property type="entry name" value="ATP12_ATP_synth-F1-assembly_N"/>
</dbReference>
<keyword evidence="4" id="KW-0496">Mitochondrion</keyword>
<name>A0A3B0RQQ8_9ZZZZ</name>
<dbReference type="PANTHER" id="PTHR21013:SF10">
    <property type="entry name" value="ATP SYNTHASE MITOCHONDRIAL F1 COMPLEX ASSEMBLY FACTOR 2"/>
    <property type="match status" value="1"/>
</dbReference>
<reference evidence="6" key="1">
    <citation type="submission" date="2018-06" db="EMBL/GenBank/DDBJ databases">
        <authorList>
            <person name="Zhirakovskaya E."/>
        </authorList>
    </citation>
    <scope>NUCLEOTIDE SEQUENCE</scope>
</reference>
<evidence type="ECO:0000256" key="1">
    <source>
        <dbReference type="ARBA" id="ARBA00004173"/>
    </source>
</evidence>